<feature type="compositionally biased region" description="Basic and acidic residues" evidence="1">
    <location>
        <begin position="29"/>
        <end position="59"/>
    </location>
</feature>
<comment type="caution">
    <text evidence="2">The sequence shown here is derived from an EMBL/GenBank/DDBJ whole genome shotgun (WGS) entry which is preliminary data.</text>
</comment>
<name>A0AAW0MJ06_9GOBI</name>
<dbReference type="Proteomes" id="UP001460270">
    <property type="component" value="Unassembled WGS sequence"/>
</dbReference>
<organism evidence="2 3">
    <name type="scientific">Mugilogobius chulae</name>
    <name type="common">yellowstripe goby</name>
    <dbReference type="NCBI Taxonomy" id="88201"/>
    <lineage>
        <taxon>Eukaryota</taxon>
        <taxon>Metazoa</taxon>
        <taxon>Chordata</taxon>
        <taxon>Craniata</taxon>
        <taxon>Vertebrata</taxon>
        <taxon>Euteleostomi</taxon>
        <taxon>Actinopterygii</taxon>
        <taxon>Neopterygii</taxon>
        <taxon>Teleostei</taxon>
        <taxon>Neoteleostei</taxon>
        <taxon>Acanthomorphata</taxon>
        <taxon>Gobiaria</taxon>
        <taxon>Gobiiformes</taxon>
        <taxon>Gobioidei</taxon>
        <taxon>Gobiidae</taxon>
        <taxon>Gobionellinae</taxon>
        <taxon>Mugilogobius</taxon>
    </lineage>
</organism>
<proteinExistence type="predicted"/>
<evidence type="ECO:0000313" key="3">
    <source>
        <dbReference type="Proteomes" id="UP001460270"/>
    </source>
</evidence>
<keyword evidence="3" id="KW-1185">Reference proteome</keyword>
<sequence>MSERATFRPITHEENNHTREVSDIQTNHTRGERHSDNHIQTNHTREVSDSQTNHTRESTFRPITREATICDFTKDPQKGELQRIKTFSDPEPEPQCLQNRTEPD</sequence>
<dbReference type="AlphaFoldDB" id="A0AAW0MJ06"/>
<evidence type="ECO:0000313" key="2">
    <source>
        <dbReference type="EMBL" id="KAK7877022.1"/>
    </source>
</evidence>
<evidence type="ECO:0000256" key="1">
    <source>
        <dbReference type="SAM" id="MobiDB-lite"/>
    </source>
</evidence>
<protein>
    <submittedName>
        <fullName evidence="2">Uncharacterized protein</fullName>
    </submittedName>
</protein>
<dbReference type="EMBL" id="JBBPFD010000730">
    <property type="protein sequence ID" value="KAK7877022.1"/>
    <property type="molecule type" value="Genomic_DNA"/>
</dbReference>
<feature type="region of interest" description="Disordered" evidence="1">
    <location>
        <begin position="85"/>
        <end position="104"/>
    </location>
</feature>
<feature type="compositionally biased region" description="Basic and acidic residues" evidence="1">
    <location>
        <begin position="1"/>
        <end position="22"/>
    </location>
</feature>
<accession>A0AAW0MJ06</accession>
<feature type="region of interest" description="Disordered" evidence="1">
    <location>
        <begin position="1"/>
        <end position="66"/>
    </location>
</feature>
<reference evidence="3" key="1">
    <citation type="submission" date="2024-04" db="EMBL/GenBank/DDBJ databases">
        <title>Salinicola lusitanus LLJ914,a marine bacterium isolated from the Okinawa Trough.</title>
        <authorList>
            <person name="Li J."/>
        </authorList>
    </citation>
    <scope>NUCLEOTIDE SEQUENCE [LARGE SCALE GENOMIC DNA]</scope>
</reference>
<gene>
    <name evidence="2" type="ORF">WMY93_032262</name>
</gene>